<dbReference type="HOGENOM" id="CLU_1386514_0_0_1"/>
<dbReference type="AlphaFoldDB" id="L1IWD4"/>
<dbReference type="EMBL" id="JH993030">
    <property type="protein sequence ID" value="EKX40578.1"/>
    <property type="molecule type" value="Genomic_DNA"/>
</dbReference>
<organism evidence="1">
    <name type="scientific">Guillardia theta (strain CCMP2712)</name>
    <name type="common">Cryptophyte</name>
    <dbReference type="NCBI Taxonomy" id="905079"/>
    <lineage>
        <taxon>Eukaryota</taxon>
        <taxon>Cryptophyceae</taxon>
        <taxon>Pyrenomonadales</taxon>
        <taxon>Geminigeraceae</taxon>
        <taxon>Guillardia</taxon>
    </lineage>
</organism>
<accession>L1IWD4</accession>
<sequence length="197" mass="22106">MVYRPSNLISRQTSKSLRENLHYYGAEAGNVNSSRAMRRARPHPKECAEQETGSFLLEAYSTLLKVCKRTDEMLNQEMVELSDDCYSSDDTTSDDVSSIPREMFSYSAANVLAEFVGSRVENVCSRMQDALRVKSTSSFKSQKKPCGSRSVFMPFIGSTVDGKFHPGFETFDPSHPVLPPPRGLYSTAVIYEREDSD</sequence>
<dbReference type="GeneID" id="17297160"/>
<reference evidence="3" key="2">
    <citation type="submission" date="2012-11" db="EMBL/GenBank/DDBJ databases">
        <authorList>
            <person name="Kuo A."/>
            <person name="Curtis B.A."/>
            <person name="Tanifuji G."/>
            <person name="Burki F."/>
            <person name="Gruber A."/>
            <person name="Irimia M."/>
            <person name="Maruyama S."/>
            <person name="Arias M.C."/>
            <person name="Ball S.G."/>
            <person name="Gile G.H."/>
            <person name="Hirakawa Y."/>
            <person name="Hopkins J.F."/>
            <person name="Rensing S.A."/>
            <person name="Schmutz J."/>
            <person name="Symeonidi A."/>
            <person name="Elias M."/>
            <person name="Eveleigh R.J."/>
            <person name="Herman E.K."/>
            <person name="Klute M.J."/>
            <person name="Nakayama T."/>
            <person name="Obornik M."/>
            <person name="Reyes-Prieto A."/>
            <person name="Armbrust E.V."/>
            <person name="Aves S.J."/>
            <person name="Beiko R.G."/>
            <person name="Coutinho P."/>
            <person name="Dacks J.B."/>
            <person name="Durnford D.G."/>
            <person name="Fast N.M."/>
            <person name="Green B.R."/>
            <person name="Grisdale C."/>
            <person name="Hempe F."/>
            <person name="Henrissat B."/>
            <person name="Hoppner M.P."/>
            <person name="Ishida K.-I."/>
            <person name="Kim E."/>
            <person name="Koreny L."/>
            <person name="Kroth P.G."/>
            <person name="Liu Y."/>
            <person name="Malik S.-B."/>
            <person name="Maier U.G."/>
            <person name="McRose D."/>
            <person name="Mock T."/>
            <person name="Neilson J.A."/>
            <person name="Onodera N.T."/>
            <person name="Poole A.M."/>
            <person name="Pritham E.J."/>
            <person name="Richards T.A."/>
            <person name="Rocap G."/>
            <person name="Roy S.W."/>
            <person name="Sarai C."/>
            <person name="Schaack S."/>
            <person name="Shirato S."/>
            <person name="Slamovits C.H."/>
            <person name="Spencer D.F."/>
            <person name="Suzuki S."/>
            <person name="Worden A.Z."/>
            <person name="Zauner S."/>
            <person name="Barry K."/>
            <person name="Bell C."/>
            <person name="Bharti A.K."/>
            <person name="Crow J.A."/>
            <person name="Grimwood J."/>
            <person name="Kramer R."/>
            <person name="Lindquist E."/>
            <person name="Lucas S."/>
            <person name="Salamov A."/>
            <person name="McFadden G.I."/>
            <person name="Lane C.E."/>
            <person name="Keeling P.J."/>
            <person name="Gray M.W."/>
            <person name="Grigoriev I.V."/>
            <person name="Archibald J.M."/>
        </authorList>
    </citation>
    <scope>NUCLEOTIDE SEQUENCE</scope>
    <source>
        <strain evidence="3">CCMP2712</strain>
    </source>
</reference>
<evidence type="ECO:0000313" key="1">
    <source>
        <dbReference type="EMBL" id="EKX40578.1"/>
    </source>
</evidence>
<dbReference type="KEGG" id="gtt:GUITHDRAFT_164638"/>
<dbReference type="Proteomes" id="UP000011087">
    <property type="component" value="Unassembled WGS sequence"/>
</dbReference>
<dbReference type="PaxDb" id="55529-EKX40578"/>
<keyword evidence="3" id="KW-1185">Reference proteome</keyword>
<evidence type="ECO:0000313" key="2">
    <source>
        <dbReference type="EnsemblProtists" id="EKX40578"/>
    </source>
</evidence>
<dbReference type="EnsemblProtists" id="EKX40578">
    <property type="protein sequence ID" value="EKX40578"/>
    <property type="gene ID" value="GUITHDRAFT_164638"/>
</dbReference>
<reference evidence="2" key="3">
    <citation type="submission" date="2015-06" db="UniProtKB">
        <authorList>
            <consortium name="EnsemblProtists"/>
        </authorList>
    </citation>
    <scope>IDENTIFICATION</scope>
</reference>
<proteinExistence type="predicted"/>
<evidence type="ECO:0000313" key="3">
    <source>
        <dbReference type="Proteomes" id="UP000011087"/>
    </source>
</evidence>
<protein>
    <submittedName>
        <fullName evidence="1 2">Uncharacterized protein</fullName>
    </submittedName>
</protein>
<dbReference type="RefSeq" id="XP_005827558.1">
    <property type="nucleotide sequence ID" value="XM_005827501.1"/>
</dbReference>
<reference evidence="1 3" key="1">
    <citation type="journal article" date="2012" name="Nature">
        <title>Algal genomes reveal evolutionary mosaicism and the fate of nucleomorphs.</title>
        <authorList>
            <consortium name="DOE Joint Genome Institute"/>
            <person name="Curtis B.A."/>
            <person name="Tanifuji G."/>
            <person name="Burki F."/>
            <person name="Gruber A."/>
            <person name="Irimia M."/>
            <person name="Maruyama S."/>
            <person name="Arias M.C."/>
            <person name="Ball S.G."/>
            <person name="Gile G.H."/>
            <person name="Hirakawa Y."/>
            <person name="Hopkins J.F."/>
            <person name="Kuo A."/>
            <person name="Rensing S.A."/>
            <person name="Schmutz J."/>
            <person name="Symeonidi A."/>
            <person name="Elias M."/>
            <person name="Eveleigh R.J."/>
            <person name="Herman E.K."/>
            <person name="Klute M.J."/>
            <person name="Nakayama T."/>
            <person name="Obornik M."/>
            <person name="Reyes-Prieto A."/>
            <person name="Armbrust E.V."/>
            <person name="Aves S.J."/>
            <person name="Beiko R.G."/>
            <person name="Coutinho P."/>
            <person name="Dacks J.B."/>
            <person name="Durnford D.G."/>
            <person name="Fast N.M."/>
            <person name="Green B.R."/>
            <person name="Grisdale C.J."/>
            <person name="Hempel F."/>
            <person name="Henrissat B."/>
            <person name="Hoppner M.P."/>
            <person name="Ishida K."/>
            <person name="Kim E."/>
            <person name="Koreny L."/>
            <person name="Kroth P.G."/>
            <person name="Liu Y."/>
            <person name="Malik S.B."/>
            <person name="Maier U.G."/>
            <person name="McRose D."/>
            <person name="Mock T."/>
            <person name="Neilson J.A."/>
            <person name="Onodera N.T."/>
            <person name="Poole A.M."/>
            <person name="Pritham E.J."/>
            <person name="Richards T.A."/>
            <person name="Rocap G."/>
            <person name="Roy S.W."/>
            <person name="Sarai C."/>
            <person name="Schaack S."/>
            <person name="Shirato S."/>
            <person name="Slamovits C.H."/>
            <person name="Spencer D.F."/>
            <person name="Suzuki S."/>
            <person name="Worden A.Z."/>
            <person name="Zauner S."/>
            <person name="Barry K."/>
            <person name="Bell C."/>
            <person name="Bharti A.K."/>
            <person name="Crow J.A."/>
            <person name="Grimwood J."/>
            <person name="Kramer R."/>
            <person name="Lindquist E."/>
            <person name="Lucas S."/>
            <person name="Salamov A."/>
            <person name="McFadden G.I."/>
            <person name="Lane C.E."/>
            <person name="Keeling P.J."/>
            <person name="Gray M.W."/>
            <person name="Grigoriev I.V."/>
            <person name="Archibald J.M."/>
        </authorList>
    </citation>
    <scope>NUCLEOTIDE SEQUENCE</scope>
    <source>
        <strain evidence="1 3">CCMP2712</strain>
    </source>
</reference>
<name>L1IWD4_GUITC</name>
<gene>
    <name evidence="1" type="ORF">GUITHDRAFT_164638</name>
</gene>